<dbReference type="Proteomes" id="UP000239156">
    <property type="component" value="Unassembled WGS sequence"/>
</dbReference>
<dbReference type="PANTHER" id="PTHR12436:SF4">
    <property type="entry name" value="LEUKOCYTE RECEPTOR CLUSTER MEMBER 8"/>
    <property type="match status" value="1"/>
</dbReference>
<sequence>LGPTEVKPLRMSTQSAWPPSLKEFVNQTFARCNDSNRTNVEAELKSLIFEAYKSGRLWTIEWADVQLQTLVPATKRKQNPLTFTAATPIIDVDDEDDRRQKRLRRFDRISAPTSGVYGQPITIFDEGDSHGFPHVSADYQKNIPDWDHHTIVGCSQKLEKPYLRLTSEPNPADVRPLDVCKKTLAHLSSKWRSESNYNWICDQFKSLRQDLTVQRIKNDFTVVVYETHARIALEKGDLGEFNQCTSQLRQLYKLGLEGHQDEFLAYHILYLIYSRNHSELNELLSSIPDSHKEARCVQHALQVRFAVSTANYRRFFKLFCEAPMMAGFLMDRFIERERIRALAIMARGIRSIPISYLTRLLAFDSEKECCEFLKAHQAYYFESNSRLWDPKPAKDALQQAALKTRKVDIKGQI</sequence>
<comment type="caution">
    <text evidence="2">The sequence shown here is derived from an EMBL/GenBank/DDBJ whole genome shotgun (WGS) entry which is preliminary data.</text>
</comment>
<gene>
    <name evidence="2" type="ORF">PSTT_02963</name>
</gene>
<dbReference type="PROSITE" id="PS50250">
    <property type="entry name" value="PCI"/>
    <property type="match status" value="1"/>
</dbReference>
<organism evidence="2 3">
    <name type="scientific">Puccinia striiformis</name>
    <dbReference type="NCBI Taxonomy" id="27350"/>
    <lineage>
        <taxon>Eukaryota</taxon>
        <taxon>Fungi</taxon>
        <taxon>Dikarya</taxon>
        <taxon>Basidiomycota</taxon>
        <taxon>Pucciniomycotina</taxon>
        <taxon>Pucciniomycetes</taxon>
        <taxon>Pucciniales</taxon>
        <taxon>Pucciniaceae</taxon>
        <taxon>Puccinia</taxon>
    </lineage>
</organism>
<dbReference type="PANTHER" id="PTHR12436">
    <property type="entry name" value="80 KDA MCM3-ASSOCIATED PROTEIN"/>
    <property type="match status" value="1"/>
</dbReference>
<dbReference type="VEuPathDB" id="FungiDB:PSTT_02963"/>
<dbReference type="EMBL" id="PKSL01000018">
    <property type="protein sequence ID" value="POW14488.1"/>
    <property type="molecule type" value="Genomic_DNA"/>
</dbReference>
<protein>
    <recommendedName>
        <fullName evidence="1">PCI domain-containing protein</fullName>
    </recommendedName>
</protein>
<evidence type="ECO:0000313" key="2">
    <source>
        <dbReference type="EMBL" id="POW14488.1"/>
    </source>
</evidence>
<dbReference type="InterPro" id="IPR000717">
    <property type="entry name" value="PCI_dom"/>
</dbReference>
<feature type="non-terminal residue" evidence="2">
    <location>
        <position position="1"/>
    </location>
</feature>
<feature type="domain" description="PCI" evidence="1">
    <location>
        <begin position="237"/>
        <end position="413"/>
    </location>
</feature>
<dbReference type="InterPro" id="IPR005062">
    <property type="entry name" value="SAC3/GANP/THP3_conserved"/>
</dbReference>
<name>A0A2S4VYC4_9BASI</name>
<evidence type="ECO:0000313" key="3">
    <source>
        <dbReference type="Proteomes" id="UP000239156"/>
    </source>
</evidence>
<dbReference type="InterPro" id="IPR045107">
    <property type="entry name" value="SAC3/GANP/THP3"/>
</dbReference>
<dbReference type="Gene3D" id="1.25.40.990">
    <property type="match status" value="1"/>
</dbReference>
<evidence type="ECO:0000259" key="1">
    <source>
        <dbReference type="PROSITE" id="PS50250"/>
    </source>
</evidence>
<dbReference type="Pfam" id="PF03399">
    <property type="entry name" value="SAC3_GANP"/>
    <property type="match status" value="1"/>
</dbReference>
<keyword evidence="3" id="KW-1185">Reference proteome</keyword>
<reference evidence="2" key="1">
    <citation type="submission" date="2017-12" db="EMBL/GenBank/DDBJ databases">
        <title>Gene loss provides genomic basis for host adaptation in cereal stripe rust fungi.</title>
        <authorList>
            <person name="Xia C."/>
        </authorList>
    </citation>
    <scope>NUCLEOTIDE SEQUENCE [LARGE SCALE GENOMIC DNA]</scope>
    <source>
        <strain evidence="2">93-210</strain>
    </source>
</reference>
<accession>A0A2S4VYC4</accession>
<dbReference type="VEuPathDB" id="FungiDB:PSHT_04702"/>
<dbReference type="AlphaFoldDB" id="A0A2S4VYC4"/>
<proteinExistence type="predicted"/>
<dbReference type="GO" id="GO:0005634">
    <property type="term" value="C:nucleus"/>
    <property type="evidence" value="ECO:0007669"/>
    <property type="project" value="TreeGrafter"/>
</dbReference>